<gene>
    <name evidence="1" type="ORF">DW654_08110</name>
</gene>
<dbReference type="Proteomes" id="UP000283701">
    <property type="component" value="Unassembled WGS sequence"/>
</dbReference>
<evidence type="ECO:0000313" key="2">
    <source>
        <dbReference type="Proteomes" id="UP000283701"/>
    </source>
</evidence>
<evidence type="ECO:0000313" key="1">
    <source>
        <dbReference type="EMBL" id="RHF84522.1"/>
    </source>
</evidence>
<proteinExistence type="predicted"/>
<protein>
    <submittedName>
        <fullName evidence="1">Uncharacterized protein</fullName>
    </submittedName>
</protein>
<organism evidence="1 2">
    <name type="scientific">Roseburia inulinivorans</name>
    <dbReference type="NCBI Taxonomy" id="360807"/>
    <lineage>
        <taxon>Bacteria</taxon>
        <taxon>Bacillati</taxon>
        <taxon>Bacillota</taxon>
        <taxon>Clostridia</taxon>
        <taxon>Lachnospirales</taxon>
        <taxon>Lachnospiraceae</taxon>
        <taxon>Roseburia</taxon>
    </lineage>
</organism>
<dbReference type="EMBL" id="QRHP01000007">
    <property type="protein sequence ID" value="RHF84522.1"/>
    <property type="molecule type" value="Genomic_DNA"/>
</dbReference>
<sequence length="83" mass="9392">MKYDSEFSHKYAANLKSITEQAARLFSSAFGIDDLEIAEQFAAIFMATLDGFAIQQILHTIPEDDTSYTDTMLDFFKTCVYST</sequence>
<name>A0A414QUT1_9FIRM</name>
<dbReference type="RefSeq" id="WP_118202979.1">
    <property type="nucleotide sequence ID" value="NZ_QRHP01000007.1"/>
</dbReference>
<dbReference type="AlphaFoldDB" id="A0A414QUT1"/>
<reference evidence="1 2" key="1">
    <citation type="submission" date="2018-08" db="EMBL/GenBank/DDBJ databases">
        <title>A genome reference for cultivated species of the human gut microbiota.</title>
        <authorList>
            <person name="Zou Y."/>
            <person name="Xue W."/>
            <person name="Luo G."/>
        </authorList>
    </citation>
    <scope>NUCLEOTIDE SEQUENCE [LARGE SCALE GENOMIC DNA]</scope>
    <source>
        <strain evidence="1 2">AM23-23AC</strain>
    </source>
</reference>
<comment type="caution">
    <text evidence="1">The sequence shown here is derived from an EMBL/GenBank/DDBJ whole genome shotgun (WGS) entry which is preliminary data.</text>
</comment>
<accession>A0A414QUT1</accession>